<feature type="compositionally biased region" description="Low complexity" evidence="1">
    <location>
        <begin position="131"/>
        <end position="144"/>
    </location>
</feature>
<reference evidence="2 3" key="1">
    <citation type="journal article" date="2023" name="G3 (Bethesda)">
        <title>A chromosome-level genome assembly of Zasmidium syzygii isolated from banana leaves.</title>
        <authorList>
            <person name="van Westerhoven A.C."/>
            <person name="Mehrabi R."/>
            <person name="Talebi R."/>
            <person name="Steentjes M.B.F."/>
            <person name="Corcolon B."/>
            <person name="Chong P.A."/>
            <person name="Kema G.H.J."/>
            <person name="Seidl M.F."/>
        </authorList>
    </citation>
    <scope>NUCLEOTIDE SEQUENCE [LARGE SCALE GENOMIC DNA]</scope>
    <source>
        <strain evidence="2 3">P124</strain>
    </source>
</reference>
<comment type="caution">
    <text evidence="2">The sequence shown here is derived from an EMBL/GenBank/DDBJ whole genome shotgun (WGS) entry which is preliminary data.</text>
</comment>
<feature type="compositionally biased region" description="Low complexity" evidence="1">
    <location>
        <begin position="18"/>
        <end position="38"/>
    </location>
</feature>
<feature type="compositionally biased region" description="Low complexity" evidence="1">
    <location>
        <begin position="61"/>
        <end position="74"/>
    </location>
</feature>
<sequence length="206" mass="21355">MPNSNTPHGARGSQQRATSNSGNTSNYGSVSTANATNGGSAGGRSDYGQQPFQGMQGGAYPGYYANGGYQQPNGMSGNPQSVPFPYNDPNLSRSAGYGPTLGQEGDLGRLDTLVPARGPVRVPIQQQQHHPPTSAGGYAPGAGSPYPPQNPAVNGQPAVNGTNTQSGNTHRYPTPAPRQSRSGPHRRGDDYRRQQGPSSSSGRSGY</sequence>
<protein>
    <submittedName>
        <fullName evidence="2">Uncharacterized protein</fullName>
    </submittedName>
</protein>
<dbReference type="EMBL" id="JAXOVC010000001">
    <property type="protein sequence ID" value="KAK4508383.1"/>
    <property type="molecule type" value="Genomic_DNA"/>
</dbReference>
<organism evidence="2 3">
    <name type="scientific">Zasmidium cellare</name>
    <name type="common">Wine cellar mold</name>
    <name type="synonym">Racodium cellare</name>
    <dbReference type="NCBI Taxonomy" id="395010"/>
    <lineage>
        <taxon>Eukaryota</taxon>
        <taxon>Fungi</taxon>
        <taxon>Dikarya</taxon>
        <taxon>Ascomycota</taxon>
        <taxon>Pezizomycotina</taxon>
        <taxon>Dothideomycetes</taxon>
        <taxon>Dothideomycetidae</taxon>
        <taxon>Mycosphaerellales</taxon>
        <taxon>Mycosphaerellaceae</taxon>
        <taxon>Zasmidium</taxon>
    </lineage>
</organism>
<dbReference type="Proteomes" id="UP001305779">
    <property type="component" value="Unassembled WGS sequence"/>
</dbReference>
<name>A0ABR0F4H2_ZASCE</name>
<feature type="compositionally biased region" description="Polar residues" evidence="1">
    <location>
        <begin position="151"/>
        <end position="182"/>
    </location>
</feature>
<keyword evidence="3" id="KW-1185">Reference proteome</keyword>
<evidence type="ECO:0000256" key="1">
    <source>
        <dbReference type="SAM" id="MobiDB-lite"/>
    </source>
</evidence>
<feature type="compositionally biased region" description="Polar residues" evidence="1">
    <location>
        <begin position="1"/>
        <end position="17"/>
    </location>
</feature>
<evidence type="ECO:0000313" key="2">
    <source>
        <dbReference type="EMBL" id="KAK4508383.1"/>
    </source>
</evidence>
<feature type="compositionally biased region" description="Low complexity" evidence="1">
    <location>
        <begin position="194"/>
        <end position="206"/>
    </location>
</feature>
<evidence type="ECO:0000313" key="3">
    <source>
        <dbReference type="Proteomes" id="UP001305779"/>
    </source>
</evidence>
<accession>A0ABR0F4H2</accession>
<proteinExistence type="predicted"/>
<gene>
    <name evidence="2" type="ORF">PRZ48_002121</name>
</gene>
<feature type="region of interest" description="Disordered" evidence="1">
    <location>
        <begin position="1"/>
        <end position="206"/>
    </location>
</feature>